<reference evidence="5" key="1">
    <citation type="submission" date="2025-08" db="UniProtKB">
        <authorList>
            <consortium name="Ensembl"/>
        </authorList>
    </citation>
    <scope>IDENTIFICATION</scope>
</reference>
<accession>A0A3Q2X895</accession>
<dbReference type="Ensembl" id="ENSHBUT00000031335.1">
    <property type="protein sequence ID" value="ENSHBUP00000035607.1"/>
    <property type="gene ID" value="ENSHBUG00000023839.1"/>
</dbReference>
<dbReference type="PANTHER" id="PTHR11835:SF60">
    <property type="entry name" value="ISOCITRATE DEHYDROGENASE [NAD] SUBUNIT, MITOCHONDRIAL"/>
    <property type="match status" value="1"/>
</dbReference>
<dbReference type="InterPro" id="IPR024084">
    <property type="entry name" value="IsoPropMal-DH-like_dom"/>
</dbReference>
<keyword evidence="3" id="KW-0816">Tricarboxylic acid cycle</keyword>
<evidence type="ECO:0000256" key="3">
    <source>
        <dbReference type="ARBA" id="ARBA00022532"/>
    </source>
</evidence>
<organism evidence="5 6">
    <name type="scientific">Haplochromis burtoni</name>
    <name type="common">Burton's mouthbrooder</name>
    <name type="synonym">Chromis burtoni</name>
    <dbReference type="NCBI Taxonomy" id="8153"/>
    <lineage>
        <taxon>Eukaryota</taxon>
        <taxon>Metazoa</taxon>
        <taxon>Chordata</taxon>
        <taxon>Craniata</taxon>
        <taxon>Vertebrata</taxon>
        <taxon>Euteleostomi</taxon>
        <taxon>Actinopterygii</taxon>
        <taxon>Neopterygii</taxon>
        <taxon>Teleostei</taxon>
        <taxon>Neoteleostei</taxon>
        <taxon>Acanthomorphata</taxon>
        <taxon>Ovalentaria</taxon>
        <taxon>Cichlomorphae</taxon>
        <taxon>Cichliformes</taxon>
        <taxon>Cichlidae</taxon>
        <taxon>African cichlids</taxon>
        <taxon>Pseudocrenilabrinae</taxon>
        <taxon>Haplochromini</taxon>
        <taxon>Haplochromis</taxon>
    </lineage>
</organism>
<dbReference type="Proteomes" id="UP000264840">
    <property type="component" value="Unplaced"/>
</dbReference>
<dbReference type="OMA" id="MILCHLF"/>
<dbReference type="GO" id="GO:0006102">
    <property type="term" value="P:isocitrate metabolic process"/>
    <property type="evidence" value="ECO:0007669"/>
    <property type="project" value="TreeGrafter"/>
</dbReference>
<evidence type="ECO:0000256" key="2">
    <source>
        <dbReference type="ARBA" id="ARBA00011525"/>
    </source>
</evidence>
<reference evidence="5" key="2">
    <citation type="submission" date="2025-09" db="UniProtKB">
        <authorList>
            <consortium name="Ensembl"/>
        </authorList>
    </citation>
    <scope>IDENTIFICATION</scope>
</reference>
<evidence type="ECO:0000256" key="1">
    <source>
        <dbReference type="ARBA" id="ARBA00007769"/>
    </source>
</evidence>
<keyword evidence="6" id="KW-1185">Reference proteome</keyword>
<feature type="domain" description="Isopropylmalate dehydrogenase-like" evidence="4">
    <location>
        <begin position="1"/>
        <end position="52"/>
    </location>
</feature>
<comment type="subunit">
    <text evidence="2">Heterooligomer of subunits alpha (IDH3A), beta (IDH3B), and gamma (IDH3G) in the apparent ratio of 2:1:1. The heterodimer containing one IDH3A and one IDH3B subunit and the heterodimer containing one IDH3A and one IDH3G subunit assemble into a heterotetramer (which contains two subunits of IDH3A, one of IDH3B and one of IDH3G) and further into the heterooctamer.</text>
</comment>
<evidence type="ECO:0000313" key="5">
    <source>
        <dbReference type="Ensembl" id="ENSHBUP00000035607.1"/>
    </source>
</evidence>
<comment type="similarity">
    <text evidence="1">Belongs to the isocitrate and isopropylmalate dehydrogenases family.</text>
</comment>
<dbReference type="AlphaFoldDB" id="A0A3Q2X895"/>
<proteinExistence type="inferred from homology"/>
<dbReference type="GO" id="GO:0005739">
    <property type="term" value="C:mitochondrion"/>
    <property type="evidence" value="ECO:0007669"/>
    <property type="project" value="TreeGrafter"/>
</dbReference>
<protein>
    <recommendedName>
        <fullName evidence="4">Isopropylmalate dehydrogenase-like domain-containing protein</fullName>
    </recommendedName>
</protein>
<evidence type="ECO:0000259" key="4">
    <source>
        <dbReference type="Pfam" id="PF00180"/>
    </source>
</evidence>
<dbReference type="GO" id="GO:0006099">
    <property type="term" value="P:tricarboxylic acid cycle"/>
    <property type="evidence" value="ECO:0007669"/>
    <property type="project" value="UniProtKB-KW"/>
</dbReference>
<dbReference type="PANTHER" id="PTHR11835">
    <property type="entry name" value="DECARBOXYLATING DEHYDROGENASES-ISOCITRATE, ISOPROPYLMALATE, TARTRATE"/>
    <property type="match status" value="1"/>
</dbReference>
<dbReference type="STRING" id="8153.ENSHBUP00000035607"/>
<dbReference type="Pfam" id="PF00180">
    <property type="entry name" value="Iso_dh"/>
    <property type="match status" value="1"/>
</dbReference>
<dbReference type="SUPFAM" id="SSF53659">
    <property type="entry name" value="Isocitrate/Isopropylmalate dehydrogenase-like"/>
    <property type="match status" value="1"/>
</dbReference>
<dbReference type="Gene3D" id="3.40.718.10">
    <property type="entry name" value="Isopropylmalate Dehydrogenase"/>
    <property type="match status" value="1"/>
</dbReference>
<name>A0A3Q2X895_HAPBU</name>
<evidence type="ECO:0000313" key="6">
    <source>
        <dbReference type="Proteomes" id="UP000264840"/>
    </source>
</evidence>
<dbReference type="GeneTree" id="ENSGT01150000290471"/>
<sequence>MLLASCLMLDHLNLNDYASLIRNAVLTTMNETRLHTADLGGQGTTSEVVQSVMRVIQSKGQFTAEL</sequence>